<dbReference type="AlphaFoldDB" id="A0A813FLV4"/>
<name>A0A813FLV4_POLGL</name>
<protein>
    <submittedName>
        <fullName evidence="1">Uncharacterized protein</fullName>
    </submittedName>
</protein>
<gene>
    <name evidence="1" type="ORF">PGLA1383_LOCUS29141</name>
</gene>
<comment type="caution">
    <text evidence="1">The sequence shown here is derived from an EMBL/GenBank/DDBJ whole genome shotgun (WGS) entry which is preliminary data.</text>
</comment>
<sequence>MAQLRLPAWLRVPEAGVTGAHKHQQLPLVASAQGTGWRSNVLQAGQQWPAGRRQQLDGLALLPHAALLLGQLMVSLSQPTARSLQPGVPGSQQLGVRLSEPERTSGRAWDNIRGLRAGEGKALASAGLPVERCSEWCCLAYSMLCGLARHVRAISPSSQARCGCSA</sequence>
<evidence type="ECO:0000313" key="1">
    <source>
        <dbReference type="EMBL" id="CAE8611340.1"/>
    </source>
</evidence>
<dbReference type="EMBL" id="CAJNNV010025018">
    <property type="protein sequence ID" value="CAE8611340.1"/>
    <property type="molecule type" value="Genomic_DNA"/>
</dbReference>
<proteinExistence type="predicted"/>
<keyword evidence="2" id="KW-1185">Reference proteome</keyword>
<accession>A0A813FLV4</accession>
<organism evidence="1 2">
    <name type="scientific">Polarella glacialis</name>
    <name type="common">Dinoflagellate</name>
    <dbReference type="NCBI Taxonomy" id="89957"/>
    <lineage>
        <taxon>Eukaryota</taxon>
        <taxon>Sar</taxon>
        <taxon>Alveolata</taxon>
        <taxon>Dinophyceae</taxon>
        <taxon>Suessiales</taxon>
        <taxon>Suessiaceae</taxon>
        <taxon>Polarella</taxon>
    </lineage>
</organism>
<dbReference type="Proteomes" id="UP000654075">
    <property type="component" value="Unassembled WGS sequence"/>
</dbReference>
<evidence type="ECO:0000313" key="2">
    <source>
        <dbReference type="Proteomes" id="UP000654075"/>
    </source>
</evidence>
<reference evidence="1" key="1">
    <citation type="submission" date="2021-02" db="EMBL/GenBank/DDBJ databases">
        <authorList>
            <person name="Dougan E. K."/>
            <person name="Rhodes N."/>
            <person name="Thang M."/>
            <person name="Chan C."/>
        </authorList>
    </citation>
    <scope>NUCLEOTIDE SEQUENCE</scope>
</reference>